<gene>
    <name evidence="1" type="ORF">ATANTOWER_012284</name>
</gene>
<evidence type="ECO:0000313" key="2">
    <source>
        <dbReference type="Proteomes" id="UP001345963"/>
    </source>
</evidence>
<sequence>MGGRLLNLRIGITAADWNITGAEPETGVDDSSYQRQLREETVFNQRVFLQRRRAIDQKLFIAGELSIRKL</sequence>
<proteinExistence type="predicted"/>
<dbReference type="EMBL" id="JAHUTI010088774">
    <property type="protein sequence ID" value="MED6260309.1"/>
    <property type="molecule type" value="Genomic_DNA"/>
</dbReference>
<accession>A0ABU7CER8</accession>
<reference evidence="1 2" key="1">
    <citation type="submission" date="2021-07" db="EMBL/GenBank/DDBJ databases">
        <authorList>
            <person name="Palmer J.M."/>
        </authorList>
    </citation>
    <scope>NUCLEOTIDE SEQUENCE [LARGE SCALE GENOMIC DNA]</scope>
    <source>
        <strain evidence="1 2">AT_MEX2019</strain>
        <tissue evidence="1">Muscle</tissue>
    </source>
</reference>
<comment type="caution">
    <text evidence="1">The sequence shown here is derived from an EMBL/GenBank/DDBJ whole genome shotgun (WGS) entry which is preliminary data.</text>
</comment>
<evidence type="ECO:0000313" key="1">
    <source>
        <dbReference type="EMBL" id="MED6260309.1"/>
    </source>
</evidence>
<name>A0ABU7CER8_9TELE</name>
<keyword evidence="2" id="KW-1185">Reference proteome</keyword>
<protein>
    <submittedName>
        <fullName evidence="1">Uncharacterized protein</fullName>
    </submittedName>
</protein>
<dbReference type="Proteomes" id="UP001345963">
    <property type="component" value="Unassembled WGS sequence"/>
</dbReference>
<organism evidence="1 2">
    <name type="scientific">Ataeniobius toweri</name>
    <dbReference type="NCBI Taxonomy" id="208326"/>
    <lineage>
        <taxon>Eukaryota</taxon>
        <taxon>Metazoa</taxon>
        <taxon>Chordata</taxon>
        <taxon>Craniata</taxon>
        <taxon>Vertebrata</taxon>
        <taxon>Euteleostomi</taxon>
        <taxon>Actinopterygii</taxon>
        <taxon>Neopterygii</taxon>
        <taxon>Teleostei</taxon>
        <taxon>Neoteleostei</taxon>
        <taxon>Acanthomorphata</taxon>
        <taxon>Ovalentaria</taxon>
        <taxon>Atherinomorphae</taxon>
        <taxon>Cyprinodontiformes</taxon>
        <taxon>Goodeidae</taxon>
        <taxon>Ataeniobius</taxon>
    </lineage>
</organism>